<proteinExistence type="predicted"/>
<keyword evidence="3" id="KW-1185">Reference proteome</keyword>
<feature type="domain" description="Roadblock/LAMTOR2" evidence="1">
    <location>
        <begin position="17"/>
        <end position="108"/>
    </location>
</feature>
<name>A0ABQ4C9E2_9ACTN</name>
<dbReference type="InterPro" id="IPR004942">
    <property type="entry name" value="Roadblock/LAMTOR2_dom"/>
</dbReference>
<sequence length="142" mass="14697">MESTVVGTTQDPYAAARAELAALRQQVSGVSGCIIAGVDGLLLLHDILGRNDSEPHDLAALSAAANGIGRTTAGALRQGEFSECTIRNQRGYFAVYAIGDLALLAVLGDDGLNVARLHIEARAATARLLALLTLAPQPTAFS</sequence>
<dbReference type="Proteomes" id="UP000624325">
    <property type="component" value="Unassembled WGS sequence"/>
</dbReference>
<accession>A0ABQ4C9E2</accession>
<gene>
    <name evidence="2" type="ORF">Air01nite_54950</name>
</gene>
<protein>
    <recommendedName>
        <fullName evidence="1">Roadblock/LAMTOR2 domain-containing protein</fullName>
    </recommendedName>
</protein>
<dbReference type="SUPFAM" id="SSF103196">
    <property type="entry name" value="Roadblock/LC7 domain"/>
    <property type="match status" value="1"/>
</dbReference>
<dbReference type="EMBL" id="BONC01000046">
    <property type="protein sequence ID" value="GIF59400.1"/>
    <property type="molecule type" value="Genomic_DNA"/>
</dbReference>
<comment type="caution">
    <text evidence="2">The sequence shown here is derived from an EMBL/GenBank/DDBJ whole genome shotgun (WGS) entry which is preliminary data.</text>
</comment>
<reference evidence="2 3" key="1">
    <citation type="submission" date="2021-01" db="EMBL/GenBank/DDBJ databases">
        <title>Whole genome shotgun sequence of Asanoa iriomotensis NBRC 100142.</title>
        <authorList>
            <person name="Komaki H."/>
            <person name="Tamura T."/>
        </authorList>
    </citation>
    <scope>NUCLEOTIDE SEQUENCE [LARGE SCALE GENOMIC DNA]</scope>
    <source>
        <strain evidence="2 3">NBRC 100142</strain>
    </source>
</reference>
<evidence type="ECO:0000313" key="3">
    <source>
        <dbReference type="Proteomes" id="UP000624325"/>
    </source>
</evidence>
<dbReference type="SMART" id="SM00960">
    <property type="entry name" value="Robl_LC7"/>
    <property type="match status" value="1"/>
</dbReference>
<dbReference type="Gene3D" id="3.30.450.30">
    <property type="entry name" value="Dynein light chain 2a, cytoplasmic"/>
    <property type="match status" value="1"/>
</dbReference>
<evidence type="ECO:0000313" key="2">
    <source>
        <dbReference type="EMBL" id="GIF59400.1"/>
    </source>
</evidence>
<dbReference type="Pfam" id="PF03259">
    <property type="entry name" value="Robl_LC7"/>
    <property type="match status" value="1"/>
</dbReference>
<organism evidence="2 3">
    <name type="scientific">Asanoa iriomotensis</name>
    <dbReference type="NCBI Taxonomy" id="234613"/>
    <lineage>
        <taxon>Bacteria</taxon>
        <taxon>Bacillati</taxon>
        <taxon>Actinomycetota</taxon>
        <taxon>Actinomycetes</taxon>
        <taxon>Micromonosporales</taxon>
        <taxon>Micromonosporaceae</taxon>
        <taxon>Asanoa</taxon>
    </lineage>
</organism>
<evidence type="ECO:0000259" key="1">
    <source>
        <dbReference type="SMART" id="SM00960"/>
    </source>
</evidence>